<dbReference type="Pfam" id="PF04325">
    <property type="entry name" value="DUF465"/>
    <property type="match status" value="1"/>
</dbReference>
<reference evidence="1 2" key="1">
    <citation type="submission" date="2023-03" db="EMBL/GenBank/DDBJ databases">
        <title>NovoSphingobium album sp. nov. isolated from polycyclic aromatic hydrocarbons- and heavy-metal polluted soil.</title>
        <authorList>
            <person name="Liu Z."/>
            <person name="Wang K."/>
        </authorList>
    </citation>
    <scope>NUCLEOTIDE SEQUENCE [LARGE SCALE GENOMIC DNA]</scope>
    <source>
        <strain evidence="1 2">H3SJ31-1</strain>
    </source>
</reference>
<dbReference type="RefSeq" id="WP_275229362.1">
    <property type="nucleotide sequence ID" value="NZ_JARESE010000056.1"/>
</dbReference>
<proteinExistence type="predicted"/>
<evidence type="ECO:0000313" key="2">
    <source>
        <dbReference type="Proteomes" id="UP001216253"/>
    </source>
</evidence>
<dbReference type="InterPro" id="IPR007420">
    <property type="entry name" value="DUF465"/>
</dbReference>
<organism evidence="1 2">
    <name type="scientific">Novosphingobium album</name>
    <name type="common">ex Liu et al. 2023</name>
    <dbReference type="NCBI Taxonomy" id="3031130"/>
    <lineage>
        <taxon>Bacteria</taxon>
        <taxon>Pseudomonadati</taxon>
        <taxon>Pseudomonadota</taxon>
        <taxon>Alphaproteobacteria</taxon>
        <taxon>Sphingomonadales</taxon>
        <taxon>Sphingomonadaceae</taxon>
        <taxon>Novosphingobium</taxon>
    </lineage>
</organism>
<name>A0ABT5WTN3_9SPHN</name>
<protein>
    <submittedName>
        <fullName evidence="1">DUF465 domain-containing protein</fullName>
    </submittedName>
</protein>
<dbReference type="Gene3D" id="6.10.280.50">
    <property type="match status" value="1"/>
</dbReference>
<sequence length="84" mass="9648">MSHTPHQLVDEFPEDGELLRHLKASNAHFATLVERYNEVNEGIYRIEAELEPASDDYAEELKRQRLALLDEIGSIITQERSKVA</sequence>
<evidence type="ECO:0000313" key="1">
    <source>
        <dbReference type="EMBL" id="MDE8653251.1"/>
    </source>
</evidence>
<dbReference type="InterPro" id="IPR038444">
    <property type="entry name" value="DUF465_sf"/>
</dbReference>
<comment type="caution">
    <text evidence="1">The sequence shown here is derived from an EMBL/GenBank/DDBJ whole genome shotgun (WGS) entry which is preliminary data.</text>
</comment>
<accession>A0ABT5WTN3</accession>
<dbReference type="EMBL" id="JARESE010000056">
    <property type="protein sequence ID" value="MDE8653251.1"/>
    <property type="molecule type" value="Genomic_DNA"/>
</dbReference>
<gene>
    <name evidence="1" type="ORF">PYV00_16245</name>
</gene>
<keyword evidence="2" id="KW-1185">Reference proteome</keyword>
<dbReference type="Proteomes" id="UP001216253">
    <property type="component" value="Unassembled WGS sequence"/>
</dbReference>